<proteinExistence type="predicted"/>
<reference evidence="1 2" key="1">
    <citation type="journal article" date="2018" name="Biotechnol. Biofuels">
        <title>Integrative visual omics of the white-rot fungus Polyporus brumalis exposes the biotechnological potential of its oxidative enzymes for delignifying raw plant biomass.</title>
        <authorList>
            <person name="Miyauchi S."/>
            <person name="Rancon A."/>
            <person name="Drula E."/>
            <person name="Hage H."/>
            <person name="Chaduli D."/>
            <person name="Favel A."/>
            <person name="Grisel S."/>
            <person name="Henrissat B."/>
            <person name="Herpoel-Gimbert I."/>
            <person name="Ruiz-Duenas F.J."/>
            <person name="Chevret D."/>
            <person name="Hainaut M."/>
            <person name="Lin J."/>
            <person name="Wang M."/>
            <person name="Pangilinan J."/>
            <person name="Lipzen A."/>
            <person name="Lesage-Meessen L."/>
            <person name="Navarro D."/>
            <person name="Riley R."/>
            <person name="Grigoriev I.V."/>
            <person name="Zhou S."/>
            <person name="Raouche S."/>
            <person name="Rosso M.N."/>
        </authorList>
    </citation>
    <scope>NUCLEOTIDE SEQUENCE [LARGE SCALE GENOMIC DNA]</scope>
    <source>
        <strain evidence="1 2">BRFM 1820</strain>
    </source>
</reference>
<feature type="non-terminal residue" evidence="1">
    <location>
        <position position="62"/>
    </location>
</feature>
<protein>
    <submittedName>
        <fullName evidence="1">Uncharacterized protein</fullName>
    </submittedName>
</protein>
<dbReference type="Proteomes" id="UP000256964">
    <property type="component" value="Unassembled WGS sequence"/>
</dbReference>
<sequence>PHDLHLQNHNQTCVPGLIPPGMDPNQVDIRTFYPYTPNEVKHRKRTTRAQLKVLEGVYKYDT</sequence>
<evidence type="ECO:0000313" key="1">
    <source>
        <dbReference type="EMBL" id="RDX44869.1"/>
    </source>
</evidence>
<dbReference type="EMBL" id="KZ857444">
    <property type="protein sequence ID" value="RDX44869.1"/>
    <property type="molecule type" value="Genomic_DNA"/>
</dbReference>
<name>A0A371CX68_9APHY</name>
<organism evidence="1 2">
    <name type="scientific">Lentinus brumalis</name>
    <dbReference type="NCBI Taxonomy" id="2498619"/>
    <lineage>
        <taxon>Eukaryota</taxon>
        <taxon>Fungi</taxon>
        <taxon>Dikarya</taxon>
        <taxon>Basidiomycota</taxon>
        <taxon>Agaricomycotina</taxon>
        <taxon>Agaricomycetes</taxon>
        <taxon>Polyporales</taxon>
        <taxon>Polyporaceae</taxon>
        <taxon>Lentinus</taxon>
    </lineage>
</organism>
<accession>A0A371CX68</accession>
<dbReference type="OrthoDB" id="6159439at2759"/>
<gene>
    <name evidence="1" type="ORF">OH76DRAFT_1299921</name>
</gene>
<dbReference type="STRING" id="139420.A0A371CX68"/>
<dbReference type="AlphaFoldDB" id="A0A371CX68"/>
<evidence type="ECO:0000313" key="2">
    <source>
        <dbReference type="Proteomes" id="UP000256964"/>
    </source>
</evidence>
<keyword evidence="2" id="KW-1185">Reference proteome</keyword>
<feature type="non-terminal residue" evidence="1">
    <location>
        <position position="1"/>
    </location>
</feature>